<evidence type="ECO:0000256" key="8">
    <source>
        <dbReference type="HAMAP-Rule" id="MF_01118"/>
    </source>
</evidence>
<feature type="transmembrane region" description="Helical" evidence="8">
    <location>
        <begin position="304"/>
        <end position="327"/>
    </location>
</feature>
<dbReference type="GO" id="GO:0022857">
    <property type="term" value="F:transmembrane transporter activity"/>
    <property type="evidence" value="ECO:0007669"/>
    <property type="project" value="UniProtKB-UniRule"/>
</dbReference>
<dbReference type="CDD" id="cd17489">
    <property type="entry name" value="MFS_YfcJ_like"/>
    <property type="match status" value="1"/>
</dbReference>
<dbReference type="Gene3D" id="1.20.1250.20">
    <property type="entry name" value="MFS general substrate transporter like domains"/>
    <property type="match status" value="1"/>
</dbReference>
<feature type="transmembrane region" description="Helical" evidence="8">
    <location>
        <begin position="111"/>
        <end position="136"/>
    </location>
</feature>
<dbReference type="HAMAP" id="MF_01118">
    <property type="entry name" value="MFS_YhhS"/>
    <property type="match status" value="1"/>
</dbReference>
<dbReference type="InterPro" id="IPR050171">
    <property type="entry name" value="MFS_Transporters"/>
</dbReference>
<evidence type="ECO:0000256" key="1">
    <source>
        <dbReference type="ARBA" id="ARBA00004651"/>
    </source>
</evidence>
<dbReference type="InterPro" id="IPR020846">
    <property type="entry name" value="MFS_dom"/>
</dbReference>
<dbReference type="NCBIfam" id="NF003477">
    <property type="entry name" value="PRK05122.1"/>
    <property type="match status" value="1"/>
</dbReference>
<accession>A0A085JC67</accession>
<evidence type="ECO:0000256" key="3">
    <source>
        <dbReference type="ARBA" id="ARBA00022475"/>
    </source>
</evidence>
<dbReference type="InterPro" id="IPR011701">
    <property type="entry name" value="MFS"/>
</dbReference>
<evidence type="ECO:0000256" key="6">
    <source>
        <dbReference type="ARBA" id="ARBA00022989"/>
    </source>
</evidence>
<feature type="transmembrane region" description="Helical" evidence="8">
    <location>
        <begin position="280"/>
        <end position="298"/>
    </location>
</feature>
<keyword evidence="7 8" id="KW-0472">Membrane</keyword>
<dbReference type="PROSITE" id="PS50850">
    <property type="entry name" value="MFS"/>
    <property type="match status" value="1"/>
</dbReference>
<feature type="transmembrane region" description="Helical" evidence="8">
    <location>
        <begin position="148"/>
        <end position="170"/>
    </location>
</feature>
<keyword evidence="3 8" id="KW-1003">Cell membrane</keyword>
<reference evidence="10 11" key="1">
    <citation type="submission" date="2014-05" db="EMBL/GenBank/DDBJ databases">
        <title>ATOL: Assembling a taxonomically balanced genome-scale reconstruction of the evolutionary history of the Enterobacteriaceae.</title>
        <authorList>
            <person name="Plunkett G.III."/>
            <person name="Neeno-Eckwall E.C."/>
            <person name="Glasner J.D."/>
            <person name="Perna N.T."/>
        </authorList>
    </citation>
    <scope>NUCLEOTIDE SEQUENCE [LARGE SCALE GENOMIC DNA]</scope>
    <source>
        <strain evidence="10 11">ATCC 33301</strain>
    </source>
</reference>
<evidence type="ECO:0000259" key="9">
    <source>
        <dbReference type="PROSITE" id="PS50850"/>
    </source>
</evidence>
<dbReference type="InterPro" id="IPR036259">
    <property type="entry name" value="MFS_trans_sf"/>
</dbReference>
<evidence type="ECO:0000256" key="4">
    <source>
        <dbReference type="ARBA" id="ARBA00022519"/>
    </source>
</evidence>
<evidence type="ECO:0000256" key="5">
    <source>
        <dbReference type="ARBA" id="ARBA00022692"/>
    </source>
</evidence>
<dbReference type="PANTHER" id="PTHR23517">
    <property type="entry name" value="RESISTANCE PROTEIN MDTM, PUTATIVE-RELATED-RELATED"/>
    <property type="match status" value="1"/>
</dbReference>
<dbReference type="AlphaFoldDB" id="A0A085JC67"/>
<gene>
    <name evidence="10" type="ORF">GTPT_2795</name>
</gene>
<feature type="transmembrane region" description="Helical" evidence="8">
    <location>
        <begin position="44"/>
        <end position="61"/>
    </location>
</feature>
<dbReference type="GO" id="GO:0005886">
    <property type="term" value="C:plasma membrane"/>
    <property type="evidence" value="ECO:0007669"/>
    <property type="project" value="UniProtKB-SubCell"/>
</dbReference>
<name>A0A085JC67_9GAMM</name>
<evidence type="ECO:0000313" key="11">
    <source>
        <dbReference type="Proteomes" id="UP000028602"/>
    </source>
</evidence>
<dbReference type="SUPFAM" id="SSF103473">
    <property type="entry name" value="MFS general substrate transporter"/>
    <property type="match status" value="1"/>
</dbReference>
<keyword evidence="5 8" id="KW-0812">Transmembrane</keyword>
<dbReference type="RefSeq" id="WP_025902910.1">
    <property type="nucleotide sequence ID" value="NZ_ATMJ01000033.1"/>
</dbReference>
<dbReference type="PANTHER" id="PTHR23517:SF13">
    <property type="entry name" value="MAJOR FACILITATOR SUPERFAMILY MFS_1"/>
    <property type="match status" value="1"/>
</dbReference>
<evidence type="ECO:0000256" key="7">
    <source>
        <dbReference type="ARBA" id="ARBA00023136"/>
    </source>
</evidence>
<feature type="transmembrane region" description="Helical" evidence="8">
    <location>
        <begin position="247"/>
        <end position="268"/>
    </location>
</feature>
<organism evidence="10 11">
    <name type="scientific">Tatumella ptyseos ATCC 33301</name>
    <dbReference type="NCBI Taxonomy" id="1005995"/>
    <lineage>
        <taxon>Bacteria</taxon>
        <taxon>Pseudomonadati</taxon>
        <taxon>Pseudomonadota</taxon>
        <taxon>Gammaproteobacteria</taxon>
        <taxon>Enterobacterales</taxon>
        <taxon>Erwiniaceae</taxon>
        <taxon>Tatumella</taxon>
    </lineage>
</organism>
<feature type="transmembrane region" description="Helical" evidence="8">
    <location>
        <begin position="217"/>
        <end position="241"/>
    </location>
</feature>
<keyword evidence="6 8" id="KW-1133">Transmembrane helix</keyword>
<keyword evidence="11" id="KW-1185">Reference proteome</keyword>
<comment type="similarity">
    <text evidence="8">Belongs to the major facilitator superfamily. YhhS family.</text>
</comment>
<proteinExistence type="inferred from homology"/>
<dbReference type="Pfam" id="PF07690">
    <property type="entry name" value="MFS_1"/>
    <property type="match status" value="2"/>
</dbReference>
<feature type="transmembrane region" description="Helical" evidence="8">
    <location>
        <begin position="82"/>
        <end position="105"/>
    </location>
</feature>
<feature type="transmembrane region" description="Helical" evidence="8">
    <location>
        <begin position="339"/>
        <end position="363"/>
    </location>
</feature>
<feature type="transmembrane region" description="Helical" evidence="8">
    <location>
        <begin position="12"/>
        <end position="32"/>
    </location>
</feature>
<comment type="subcellular location">
    <subcellularLocation>
        <location evidence="8">Cell inner membrane</location>
        <topology evidence="8">Multi-pass membrane protein</topology>
    </subcellularLocation>
    <subcellularLocation>
        <location evidence="1">Cell membrane</location>
        <topology evidence="1">Multi-pass membrane protein</topology>
    </subcellularLocation>
</comment>
<sequence>MAESAVLGRTQLNLRILSVVIFTFFCYLSVGLPLAVLPGFVHHNLGYSSFIAGIIISLQYFSTLISRPQSGRLADSIGPKKVVMLGLVLCGMSGVMTIIAAIVAGRPMLSLVLLAAGRICLGFGESFSSTGATLWGMNLVGPVHTARVISWNGVATYLAMAIGAPLGVLLDQGMGISGFAGLVAFMGGLGFVLASKKPAIIVTVAKRVPFSQVFRRVWIFGLGLSAGTIGFGVIATFITLYFSSRGWGGAAVTLTLYSLGFTVIRLVSGNAINRFGGLKVSLISFLAEGIGLFLLWHADSVLSADIGAFLTGCGFSLIFPALGVEAVKQVEPQSQGSALGTYSAFLDFGLGITGPVAGLLMNFAGIRSVYLAAMLVVAGGVVLMIQLLRRNTLKPV</sequence>
<dbReference type="Proteomes" id="UP000028602">
    <property type="component" value="Unassembled WGS sequence"/>
</dbReference>
<dbReference type="eggNOG" id="COG2814">
    <property type="taxonomic scope" value="Bacteria"/>
</dbReference>
<feature type="domain" description="Major facilitator superfamily (MFS) profile" evidence="9">
    <location>
        <begin position="183"/>
        <end position="396"/>
    </location>
</feature>
<dbReference type="InterPro" id="IPR023008">
    <property type="entry name" value="MFS_YhhS-like"/>
</dbReference>
<dbReference type="OrthoDB" id="322544at2"/>
<protein>
    <recommendedName>
        <fullName evidence="8">Uncharacterized MFS-type transporter GTPT_2795</fullName>
    </recommendedName>
</protein>
<evidence type="ECO:0000313" key="10">
    <source>
        <dbReference type="EMBL" id="KFD18063.1"/>
    </source>
</evidence>
<evidence type="ECO:0000256" key="2">
    <source>
        <dbReference type="ARBA" id="ARBA00022448"/>
    </source>
</evidence>
<feature type="transmembrane region" description="Helical" evidence="8">
    <location>
        <begin position="369"/>
        <end position="388"/>
    </location>
</feature>
<dbReference type="EMBL" id="JMPR01000041">
    <property type="protein sequence ID" value="KFD18063.1"/>
    <property type="molecule type" value="Genomic_DNA"/>
</dbReference>
<comment type="caution">
    <text evidence="10">The sequence shown here is derived from an EMBL/GenBank/DDBJ whole genome shotgun (WGS) entry which is preliminary data.</text>
</comment>
<feature type="transmembrane region" description="Helical" evidence="8">
    <location>
        <begin position="176"/>
        <end position="196"/>
    </location>
</feature>
<keyword evidence="2 8" id="KW-0813">Transport</keyword>
<keyword evidence="4 8" id="KW-0997">Cell inner membrane</keyword>